<evidence type="ECO:0000313" key="3">
    <source>
        <dbReference type="EMBL" id="EOH93006.1"/>
    </source>
</evidence>
<dbReference type="PATRIC" id="fig|1158607.3.peg.2634"/>
<sequence length="821" mass="90931">MKEARKRAEAGVLKNVCKRIVMLVLMSVLIVANLFVSPKEVSARVQYSYPAYTIQLEFVDSKGNDFPVPITLTTGDYFATEYRSGGYWTGNHSYKVSISPVVGKNASFDVKRTASSMASVFDSLSYEYLRDMAITADSSIPYVKYFSVDAPPGQELKDQISNVNSNFLGAWSRPTISKGPIRDRKFEKQTATRFYLPNTTNVRPGYSGIRLGYRYIGESSSGSGGASWVGHDGDVIRYYAYYFQIIELYEDQNGNSIPAPPGYTDGKTTDITSETFRYDMENGQSLPRSYTDATHAYTFEGWYRGSGNQAAIDRTYPPSIGFDAIMDDVSNEVHIVYKKIPLDQVVQLKEKFIDESGAQIEAAWDQTSSVEKDVPITVTPATPKTDTSGADWEYLGWKWDTDPTGTVNQTPINLPMAADTEIHYIYKKIQHTTTEKWVDVDDGTTLIDLTPNPKTSQINSNETFTSNPAATITDREGNEWEYIGWENVSDDPGNVQNQSTVSIPNLKADKEIKYHYKRLATTAALELNSDKQIVDNGGNVSWTARLTNTGTIALKNIVLKAAGNYSNGLSTPGQLTVTPAGKGSQTFPVGATWKTTGIDLSGITIPSGGTNNYADIKFTTTATGNANQVLMAELDAAGNLTNSIQANNVVRIDDADQPNLKPTGDVGFINLPDFRFGYTRLEPHNHYKGLEKSLYEPNYNPYVRLMNNTTPDRWEVFVQLDQFKSNIHTLPKTTSLTLINGALKQVQNYNHPSETLTSAGSIADQTIYSDSSSVRLMGALTQGVYQADYDFDDVQLNLIGKSGLRNRYYTSTMHWKLVTGP</sequence>
<dbReference type="OrthoDB" id="2195046at2"/>
<dbReference type="InterPro" id="IPR027994">
    <property type="entry name" value="WxL_dom"/>
</dbReference>
<dbReference type="AlphaFoldDB" id="R2SJH8"/>
<feature type="transmembrane region" description="Helical" evidence="1">
    <location>
        <begin position="20"/>
        <end position="36"/>
    </location>
</feature>
<evidence type="ECO:0000313" key="4">
    <source>
        <dbReference type="Proteomes" id="UP000013782"/>
    </source>
</evidence>
<feature type="domain" description="WxL" evidence="2">
    <location>
        <begin position="658"/>
        <end position="821"/>
    </location>
</feature>
<dbReference type="Pfam" id="PF13731">
    <property type="entry name" value="WxL"/>
    <property type="match status" value="1"/>
</dbReference>
<dbReference type="eggNOG" id="COG4886">
    <property type="taxonomic scope" value="Bacteria"/>
</dbReference>
<gene>
    <name evidence="3" type="ORF">UAU_02648</name>
</gene>
<dbReference type="HOGENOM" id="CLU_344444_0_0_9"/>
<name>R2SJH8_9ENTE</name>
<comment type="caution">
    <text evidence="3">The sequence shown here is derived from an EMBL/GenBank/DDBJ whole genome shotgun (WGS) entry which is preliminary data.</text>
</comment>
<keyword evidence="4" id="KW-1185">Reference proteome</keyword>
<reference evidence="3 4" key="1">
    <citation type="submission" date="2013-02" db="EMBL/GenBank/DDBJ databases">
        <title>The Genome Sequence of Enterococcus pallens BAA-351.</title>
        <authorList>
            <consortium name="The Broad Institute Genome Sequencing Platform"/>
            <consortium name="The Broad Institute Genome Sequencing Center for Infectious Disease"/>
            <person name="Earl A.M."/>
            <person name="Gilmore M.S."/>
            <person name="Lebreton F."/>
            <person name="Walker B."/>
            <person name="Young S.K."/>
            <person name="Zeng Q."/>
            <person name="Gargeya S."/>
            <person name="Fitzgerald M."/>
            <person name="Haas B."/>
            <person name="Abouelleil A."/>
            <person name="Alvarado L."/>
            <person name="Arachchi H.M."/>
            <person name="Berlin A.M."/>
            <person name="Chapman S.B."/>
            <person name="Dewar J."/>
            <person name="Goldberg J."/>
            <person name="Griggs A."/>
            <person name="Gujja S."/>
            <person name="Hansen M."/>
            <person name="Howarth C."/>
            <person name="Imamovic A."/>
            <person name="Larimer J."/>
            <person name="McCowan C."/>
            <person name="Murphy C."/>
            <person name="Neiman D."/>
            <person name="Pearson M."/>
            <person name="Priest M."/>
            <person name="Roberts A."/>
            <person name="Saif S."/>
            <person name="Shea T."/>
            <person name="Sisk P."/>
            <person name="Sykes S."/>
            <person name="Wortman J."/>
            <person name="Nusbaum C."/>
            <person name="Birren B."/>
        </authorList>
    </citation>
    <scope>NUCLEOTIDE SEQUENCE [LARGE SCALE GENOMIC DNA]</scope>
    <source>
        <strain evidence="3 4">ATCC BAA-351</strain>
    </source>
</reference>
<dbReference type="Proteomes" id="UP000013782">
    <property type="component" value="Unassembled WGS sequence"/>
</dbReference>
<proteinExistence type="predicted"/>
<accession>R2SJH8</accession>
<dbReference type="RefSeq" id="WP_010757635.1">
    <property type="nucleotide sequence ID" value="NZ_ASWD01000001.1"/>
</dbReference>
<keyword evidence="1" id="KW-0472">Membrane</keyword>
<keyword evidence="1" id="KW-0812">Transmembrane</keyword>
<evidence type="ECO:0000256" key="1">
    <source>
        <dbReference type="SAM" id="Phobius"/>
    </source>
</evidence>
<dbReference type="EMBL" id="AJAQ01000018">
    <property type="protein sequence ID" value="EOH93006.1"/>
    <property type="molecule type" value="Genomic_DNA"/>
</dbReference>
<keyword evidence="1" id="KW-1133">Transmembrane helix</keyword>
<evidence type="ECO:0000259" key="2">
    <source>
        <dbReference type="Pfam" id="PF13731"/>
    </source>
</evidence>
<organism evidence="3 4">
    <name type="scientific">Enterococcus pallens ATCC BAA-351</name>
    <dbReference type="NCBI Taxonomy" id="1158607"/>
    <lineage>
        <taxon>Bacteria</taxon>
        <taxon>Bacillati</taxon>
        <taxon>Bacillota</taxon>
        <taxon>Bacilli</taxon>
        <taxon>Lactobacillales</taxon>
        <taxon>Enterococcaceae</taxon>
        <taxon>Enterococcus</taxon>
    </lineage>
</organism>
<protein>
    <recommendedName>
        <fullName evidence="2">WxL domain-containing protein</fullName>
    </recommendedName>
</protein>
<dbReference type="STRING" id="160454.RV10_GL004488"/>